<evidence type="ECO:0008006" key="8">
    <source>
        <dbReference type="Google" id="ProtNLM"/>
    </source>
</evidence>
<reference evidence="7" key="1">
    <citation type="submission" date="2018-05" db="EMBL/GenBank/DDBJ databases">
        <authorList>
            <person name="Lanie J.A."/>
            <person name="Ng W.-L."/>
            <person name="Kazmierczak K.M."/>
            <person name="Andrzejewski T.M."/>
            <person name="Davidsen T.M."/>
            <person name="Wayne K.J."/>
            <person name="Tettelin H."/>
            <person name="Glass J.I."/>
            <person name="Rusch D."/>
            <person name="Podicherti R."/>
            <person name="Tsui H.-C.T."/>
            <person name="Winkler M.E."/>
        </authorList>
    </citation>
    <scope>NUCLEOTIDE SEQUENCE</scope>
</reference>
<feature type="domain" description="OBG-type G" evidence="5">
    <location>
        <begin position="3"/>
        <end position="258"/>
    </location>
</feature>
<dbReference type="InterPro" id="IPR006073">
    <property type="entry name" value="GTP-bd"/>
</dbReference>
<evidence type="ECO:0000256" key="2">
    <source>
        <dbReference type="ARBA" id="ARBA00022723"/>
    </source>
</evidence>
<dbReference type="PANTHER" id="PTHR23305:SF18">
    <property type="entry name" value="OBG-TYPE G DOMAIN-CONTAINING PROTEIN"/>
    <property type="match status" value="1"/>
</dbReference>
<dbReference type="GO" id="GO:0046872">
    <property type="term" value="F:metal ion binding"/>
    <property type="evidence" value="ECO:0007669"/>
    <property type="project" value="UniProtKB-KW"/>
</dbReference>
<dbReference type="InterPro" id="IPR012675">
    <property type="entry name" value="Beta-grasp_dom_sf"/>
</dbReference>
<dbReference type="FunFam" id="1.10.150.300:FF:000001">
    <property type="entry name" value="Ribosome-binding ATPase YchF"/>
    <property type="match status" value="1"/>
</dbReference>
<dbReference type="InterPro" id="IPR031167">
    <property type="entry name" value="G_OBG"/>
</dbReference>
<dbReference type="PANTHER" id="PTHR23305">
    <property type="entry name" value="OBG GTPASE FAMILY"/>
    <property type="match status" value="1"/>
</dbReference>
<proteinExistence type="inferred from homology"/>
<gene>
    <name evidence="7" type="ORF">METZ01_LOCUS158744</name>
</gene>
<keyword evidence="4" id="KW-0067">ATP-binding</keyword>
<dbReference type="GO" id="GO:0005737">
    <property type="term" value="C:cytoplasm"/>
    <property type="evidence" value="ECO:0007669"/>
    <property type="project" value="TreeGrafter"/>
</dbReference>
<organism evidence="7">
    <name type="scientific">marine metagenome</name>
    <dbReference type="NCBI Taxonomy" id="408172"/>
    <lineage>
        <taxon>unclassified sequences</taxon>
        <taxon>metagenomes</taxon>
        <taxon>ecological metagenomes</taxon>
    </lineage>
</organism>
<dbReference type="HAMAP" id="MF_00944">
    <property type="entry name" value="YchF_OLA1_ATPase"/>
    <property type="match status" value="1"/>
</dbReference>
<dbReference type="InterPro" id="IPR023192">
    <property type="entry name" value="TGS-like_dom_sf"/>
</dbReference>
<evidence type="ECO:0000259" key="6">
    <source>
        <dbReference type="PROSITE" id="PS51880"/>
    </source>
</evidence>
<dbReference type="CDD" id="cd01900">
    <property type="entry name" value="YchF"/>
    <property type="match status" value="1"/>
</dbReference>
<feature type="domain" description="TGS" evidence="6">
    <location>
        <begin position="280"/>
        <end position="363"/>
    </location>
</feature>
<dbReference type="Pfam" id="PF01926">
    <property type="entry name" value="MMR_HSR1"/>
    <property type="match status" value="1"/>
</dbReference>
<dbReference type="SUPFAM" id="SSF81271">
    <property type="entry name" value="TGS-like"/>
    <property type="match status" value="1"/>
</dbReference>
<dbReference type="InterPro" id="IPR041706">
    <property type="entry name" value="YchF_N"/>
</dbReference>
<keyword evidence="2" id="KW-0479">Metal-binding</keyword>
<dbReference type="Gene3D" id="1.10.150.300">
    <property type="entry name" value="TGS-like domain"/>
    <property type="match status" value="1"/>
</dbReference>
<dbReference type="PRINTS" id="PR00326">
    <property type="entry name" value="GTP1OBG"/>
</dbReference>
<dbReference type="GO" id="GO:0016887">
    <property type="term" value="F:ATP hydrolysis activity"/>
    <property type="evidence" value="ECO:0007669"/>
    <property type="project" value="InterPro"/>
</dbReference>
<dbReference type="EMBL" id="UINC01027143">
    <property type="protein sequence ID" value="SVB05890.1"/>
    <property type="molecule type" value="Genomic_DNA"/>
</dbReference>
<dbReference type="SUPFAM" id="SSF52540">
    <property type="entry name" value="P-loop containing nucleoside triphosphate hydrolases"/>
    <property type="match status" value="1"/>
</dbReference>
<protein>
    <recommendedName>
        <fullName evidence="8">OBG-type G domain-containing protein</fullName>
    </recommendedName>
</protein>
<name>A0A382AWD7_9ZZZZ</name>
<dbReference type="PROSITE" id="PS51710">
    <property type="entry name" value="G_OBG"/>
    <property type="match status" value="1"/>
</dbReference>
<accession>A0A382AWD7</accession>
<dbReference type="InterPro" id="IPR012676">
    <property type="entry name" value="TGS-like"/>
</dbReference>
<dbReference type="InterPro" id="IPR004095">
    <property type="entry name" value="TGS"/>
</dbReference>
<evidence type="ECO:0000313" key="7">
    <source>
        <dbReference type="EMBL" id="SVB05890.1"/>
    </source>
</evidence>
<dbReference type="InterPro" id="IPR013029">
    <property type="entry name" value="YchF_C"/>
</dbReference>
<dbReference type="GO" id="GO:0005525">
    <property type="term" value="F:GTP binding"/>
    <property type="evidence" value="ECO:0007669"/>
    <property type="project" value="InterPro"/>
</dbReference>
<dbReference type="Pfam" id="PF06071">
    <property type="entry name" value="YchF-GTPase_C"/>
    <property type="match status" value="1"/>
</dbReference>
<dbReference type="InterPro" id="IPR027417">
    <property type="entry name" value="P-loop_NTPase"/>
</dbReference>
<sequence>MALRCGIVGLPNVGKSTIFNALTTSSVPAENYPFCTIEPYMGIVALPDPRLKKLKKIFNSEKTTSANVEFTDIAGLVRGANKGEGLGNQFLSQIRHVDAIIQVVRCFENENVTHVEGNVDPVRDAELIETELLLADIQTLEKSVNRLSKLSKKEKGYHKDYNLAKRLHAHCNAGNKARTFEEKEDELSFTRSLLLLTQKPVLYVANVDEDEITHKKRGAQIQSLFDFAKKENNVAIRLCGTLEQEISMLDDNDMVMFLKDYTLPEPGLNKLIRASFHLLDLETYFTGNQKELRAWTIKRGITAVEAAGEIHTDFQRGFIKAEVTKYDDMIDMGSEKNAKDAGLVQLQGKDYIVQDGDCIYFHFNV</sequence>
<evidence type="ECO:0000256" key="1">
    <source>
        <dbReference type="ARBA" id="ARBA00001946"/>
    </source>
</evidence>
<evidence type="ECO:0000256" key="4">
    <source>
        <dbReference type="ARBA" id="ARBA00022840"/>
    </source>
</evidence>
<dbReference type="Gene3D" id="3.40.50.300">
    <property type="entry name" value="P-loop containing nucleotide triphosphate hydrolases"/>
    <property type="match status" value="1"/>
</dbReference>
<dbReference type="AlphaFoldDB" id="A0A382AWD7"/>
<dbReference type="InterPro" id="IPR004396">
    <property type="entry name" value="ATPase_YchF/OLA1"/>
</dbReference>
<dbReference type="PIRSF" id="PIRSF006641">
    <property type="entry name" value="CHP00092"/>
    <property type="match status" value="1"/>
</dbReference>
<evidence type="ECO:0000256" key="3">
    <source>
        <dbReference type="ARBA" id="ARBA00022741"/>
    </source>
</evidence>
<dbReference type="PROSITE" id="PS51880">
    <property type="entry name" value="TGS"/>
    <property type="match status" value="1"/>
</dbReference>
<dbReference type="Gene3D" id="3.10.20.30">
    <property type="match status" value="1"/>
</dbReference>
<evidence type="ECO:0000259" key="5">
    <source>
        <dbReference type="PROSITE" id="PS51710"/>
    </source>
</evidence>
<comment type="cofactor">
    <cofactor evidence="1">
        <name>Mg(2+)</name>
        <dbReference type="ChEBI" id="CHEBI:18420"/>
    </cofactor>
</comment>
<keyword evidence="3" id="KW-0547">Nucleotide-binding</keyword>
<dbReference type="FunFam" id="3.10.20.30:FF:000001">
    <property type="entry name" value="Ribosome-binding ATPase YchF"/>
    <property type="match status" value="1"/>
</dbReference>
<dbReference type="GO" id="GO:0005524">
    <property type="term" value="F:ATP binding"/>
    <property type="evidence" value="ECO:0007669"/>
    <property type="project" value="UniProtKB-KW"/>
</dbReference>
<dbReference type="CDD" id="cd04867">
    <property type="entry name" value="TGS_YchF_OLA1"/>
    <property type="match status" value="1"/>
</dbReference>
<dbReference type="NCBIfam" id="TIGR00092">
    <property type="entry name" value="redox-regulated ATPase YchF"/>
    <property type="match status" value="1"/>
</dbReference>